<evidence type="ECO:0000313" key="7">
    <source>
        <dbReference type="EMBL" id="OEJ69228.1"/>
    </source>
</evidence>
<proteinExistence type="inferred from homology"/>
<dbReference type="RefSeq" id="WP_069956693.1">
    <property type="nucleotide sequence ID" value="NZ_MCGG01000008.1"/>
</dbReference>
<dbReference type="EMBL" id="MCGG01000008">
    <property type="protein sequence ID" value="OEJ69228.1"/>
    <property type="molecule type" value="Genomic_DNA"/>
</dbReference>
<organism evidence="7 8">
    <name type="scientific">Magnetovibrio blakemorei</name>
    <dbReference type="NCBI Taxonomy" id="28181"/>
    <lineage>
        <taxon>Bacteria</taxon>
        <taxon>Pseudomonadati</taxon>
        <taxon>Pseudomonadota</taxon>
        <taxon>Alphaproteobacteria</taxon>
        <taxon>Rhodospirillales</taxon>
        <taxon>Magnetovibrionaceae</taxon>
        <taxon>Magnetovibrio</taxon>
    </lineage>
</organism>
<evidence type="ECO:0000256" key="4">
    <source>
        <dbReference type="ARBA" id="ARBA00022490"/>
    </source>
</evidence>
<dbReference type="InterPro" id="IPR003783">
    <property type="entry name" value="Regulatory_RecX"/>
</dbReference>
<comment type="caution">
    <text evidence="7">The sequence shown here is derived from an EMBL/GenBank/DDBJ whole genome shotgun (WGS) entry which is preliminary data.</text>
</comment>
<comment type="similarity">
    <text evidence="2 5">Belongs to the RecX family.</text>
</comment>
<dbReference type="AlphaFoldDB" id="A0A1E5QB29"/>
<dbReference type="OrthoDB" id="5507982at2"/>
<dbReference type="InterPro" id="IPR036388">
    <property type="entry name" value="WH-like_DNA-bd_sf"/>
</dbReference>
<gene>
    <name evidence="5" type="primary">recX</name>
    <name evidence="7" type="ORF">BEN30_03840</name>
</gene>
<evidence type="ECO:0000256" key="3">
    <source>
        <dbReference type="ARBA" id="ARBA00018111"/>
    </source>
</evidence>
<reference evidence="8" key="1">
    <citation type="submission" date="2016-07" db="EMBL/GenBank/DDBJ databases">
        <authorList>
            <person name="Florea S."/>
            <person name="Webb J.S."/>
            <person name="Jaromczyk J."/>
            <person name="Schardl C.L."/>
        </authorList>
    </citation>
    <scope>NUCLEOTIDE SEQUENCE [LARGE SCALE GENOMIC DNA]</scope>
    <source>
        <strain evidence="8">MV-1</strain>
    </source>
</reference>
<accession>A0A1E5QB29</accession>
<dbReference type="InterPro" id="IPR053924">
    <property type="entry name" value="RecX_HTH_2nd"/>
</dbReference>
<name>A0A1E5QB29_9PROT</name>
<dbReference type="Gene3D" id="1.10.10.10">
    <property type="entry name" value="Winged helix-like DNA-binding domain superfamily/Winged helix DNA-binding domain"/>
    <property type="match status" value="1"/>
</dbReference>
<comment type="function">
    <text evidence="5">Modulates RecA activity.</text>
</comment>
<dbReference type="HAMAP" id="MF_01114">
    <property type="entry name" value="RecX"/>
    <property type="match status" value="1"/>
</dbReference>
<comment type="subcellular location">
    <subcellularLocation>
        <location evidence="1 5">Cytoplasm</location>
    </subcellularLocation>
</comment>
<dbReference type="GO" id="GO:0005737">
    <property type="term" value="C:cytoplasm"/>
    <property type="evidence" value="ECO:0007669"/>
    <property type="project" value="UniProtKB-SubCell"/>
</dbReference>
<protein>
    <recommendedName>
        <fullName evidence="3 5">Regulatory protein RecX</fullName>
    </recommendedName>
</protein>
<dbReference type="PANTHER" id="PTHR33602">
    <property type="entry name" value="REGULATORY PROTEIN RECX FAMILY PROTEIN"/>
    <property type="match status" value="1"/>
</dbReference>
<keyword evidence="8" id="KW-1185">Reference proteome</keyword>
<evidence type="ECO:0000313" key="8">
    <source>
        <dbReference type="Proteomes" id="UP000095347"/>
    </source>
</evidence>
<dbReference type="GO" id="GO:0006282">
    <property type="term" value="P:regulation of DNA repair"/>
    <property type="evidence" value="ECO:0007669"/>
    <property type="project" value="UniProtKB-UniRule"/>
</dbReference>
<dbReference type="Pfam" id="PF02631">
    <property type="entry name" value="RecX_HTH2"/>
    <property type="match status" value="1"/>
</dbReference>
<dbReference type="Proteomes" id="UP000095347">
    <property type="component" value="Unassembled WGS sequence"/>
</dbReference>
<dbReference type="PANTHER" id="PTHR33602:SF1">
    <property type="entry name" value="REGULATORY PROTEIN RECX FAMILY PROTEIN"/>
    <property type="match status" value="1"/>
</dbReference>
<feature type="domain" description="RecX second three-helical" evidence="6">
    <location>
        <begin position="83"/>
        <end position="123"/>
    </location>
</feature>
<keyword evidence="4 5" id="KW-0963">Cytoplasm</keyword>
<evidence type="ECO:0000256" key="2">
    <source>
        <dbReference type="ARBA" id="ARBA00009695"/>
    </source>
</evidence>
<evidence type="ECO:0000256" key="1">
    <source>
        <dbReference type="ARBA" id="ARBA00004496"/>
    </source>
</evidence>
<dbReference type="STRING" id="28181.BEN30_03840"/>
<evidence type="ECO:0000256" key="5">
    <source>
        <dbReference type="HAMAP-Rule" id="MF_01114"/>
    </source>
</evidence>
<evidence type="ECO:0000259" key="6">
    <source>
        <dbReference type="Pfam" id="PF02631"/>
    </source>
</evidence>
<sequence length="201" mass="22998">MNDDQPRDKKAKAYIPRKMTQARLANIALHYLDRYASSAQNLKRVLERRVYKASLYHEDLDVQVAHGWIDELIERYLRSGLLNDLAYAETRARSLMARGSAGRVIRIKLMEKGIAPDIIDQALKALEEEHPDPELAAAIKLARRRRLGPYADPTKRDDKKDRDMAALARAGFGYDMAQRIVECDDKDELEDLLNPPAHNFS</sequence>